<dbReference type="Proteomes" id="UP000318590">
    <property type="component" value="Unassembled WGS sequence"/>
</dbReference>
<keyword evidence="1" id="KW-0175">Coiled coil</keyword>
<evidence type="ECO:0000313" key="6">
    <source>
        <dbReference type="Proteomes" id="UP000318590"/>
    </source>
</evidence>
<evidence type="ECO:0000259" key="4">
    <source>
        <dbReference type="Pfam" id="PF11800"/>
    </source>
</evidence>
<dbReference type="InterPro" id="IPR047611">
    <property type="entry name" value="RepABC_RepC"/>
</dbReference>
<sequence>MSYTPITPFRRPVDAGLLAHQRAASAPLPPSGVNKWEVLRELGVARVAFGLSDRDVTVLQALVSFHPTTILGENDADPVVHPSNRAICERLNGMPTSTMRRHLGNLVASGVILRRDSPNGKRYVRRAGGERIVFGFDLSPLARRNEEICAAAEEIRAAAEQLKRLRERVSLMRRDLAGLAAYGVDVRPDLAIWDAFSDLATLSARALRRKLEVGDLELLEADLSQALNSARNIIEPSGAEIMSINDHPNEQHHQNSNTKHYDSEHRLEKPQEAGVVTAASDDEEVADDTPDAKMAEDKNLPNVPLRLVTSVCQEYLNYTEQPIRHWHELVHLASTLRPMIGITLTAWDEACEHMGPEQASVVLVAMLDRLNDIRSPGGYLRALTSKAAAGAFSCGPMVMAQMRREAA</sequence>
<dbReference type="RefSeq" id="WP_142835173.1">
    <property type="nucleotide sequence ID" value="NZ_VFSV01000022.1"/>
</dbReference>
<keyword evidence="6" id="KW-1185">Reference proteome</keyword>
<dbReference type="NCBIfam" id="NF040974">
    <property type="entry name" value="RepABC_RepC"/>
    <property type="match status" value="1"/>
</dbReference>
<organism evidence="5 6">
    <name type="scientific">Palleronia caenipelagi</name>
    <dbReference type="NCBI Taxonomy" id="2489174"/>
    <lineage>
        <taxon>Bacteria</taxon>
        <taxon>Pseudomonadati</taxon>
        <taxon>Pseudomonadota</taxon>
        <taxon>Alphaproteobacteria</taxon>
        <taxon>Rhodobacterales</taxon>
        <taxon>Roseobacteraceae</taxon>
        <taxon>Palleronia</taxon>
    </lineage>
</organism>
<dbReference type="Gene3D" id="1.10.10.10">
    <property type="entry name" value="Winged helix-like DNA-binding domain superfamily/Winged helix DNA-binding domain"/>
    <property type="match status" value="1"/>
</dbReference>
<evidence type="ECO:0000259" key="3">
    <source>
        <dbReference type="Pfam" id="PF03428"/>
    </source>
</evidence>
<protein>
    <submittedName>
        <fullName evidence="5">Replication initiation protein RepC</fullName>
    </submittedName>
</protein>
<dbReference type="OrthoDB" id="7488837at2"/>
<dbReference type="InterPro" id="IPR021760">
    <property type="entry name" value="RepC_C"/>
</dbReference>
<dbReference type="InterPro" id="IPR005090">
    <property type="entry name" value="RepC_N"/>
</dbReference>
<dbReference type="SUPFAM" id="SSF46785">
    <property type="entry name" value="Winged helix' DNA-binding domain"/>
    <property type="match status" value="1"/>
</dbReference>
<feature type="compositionally biased region" description="Basic and acidic residues" evidence="2">
    <location>
        <begin position="247"/>
        <end position="271"/>
    </location>
</feature>
<dbReference type="InterPro" id="IPR036390">
    <property type="entry name" value="WH_DNA-bd_sf"/>
</dbReference>
<dbReference type="NCBIfam" id="NF010396">
    <property type="entry name" value="PRK13824.1"/>
    <property type="match status" value="1"/>
</dbReference>
<feature type="domain" description="Plasmid replication protein C N-terminal" evidence="3">
    <location>
        <begin position="11"/>
        <end position="182"/>
    </location>
</feature>
<feature type="domain" description="Plasmid replication protein C C-terminal" evidence="4">
    <location>
        <begin position="304"/>
        <end position="403"/>
    </location>
</feature>
<name>A0A547PUG6_9RHOB</name>
<feature type="coiled-coil region" evidence="1">
    <location>
        <begin position="145"/>
        <end position="175"/>
    </location>
</feature>
<evidence type="ECO:0000256" key="2">
    <source>
        <dbReference type="SAM" id="MobiDB-lite"/>
    </source>
</evidence>
<dbReference type="Pfam" id="PF03428">
    <property type="entry name" value="RP-C"/>
    <property type="match status" value="1"/>
</dbReference>
<proteinExistence type="predicted"/>
<dbReference type="AlphaFoldDB" id="A0A547PUG6"/>
<reference evidence="5 6" key="1">
    <citation type="submission" date="2019-06" db="EMBL/GenBank/DDBJ databases">
        <title>Paenimaribius caenipelagi gen. nov., sp. nov., isolated from a tidal flat.</title>
        <authorList>
            <person name="Yoon J.-H."/>
        </authorList>
    </citation>
    <scope>NUCLEOTIDE SEQUENCE [LARGE SCALE GENOMIC DNA]</scope>
    <source>
        <strain evidence="5 6">JBTF-M29</strain>
    </source>
</reference>
<feature type="region of interest" description="Disordered" evidence="2">
    <location>
        <begin position="243"/>
        <end position="285"/>
    </location>
</feature>
<evidence type="ECO:0000313" key="5">
    <source>
        <dbReference type="EMBL" id="TRD17790.1"/>
    </source>
</evidence>
<comment type="caution">
    <text evidence="5">The sequence shown here is derived from an EMBL/GenBank/DDBJ whole genome shotgun (WGS) entry which is preliminary data.</text>
</comment>
<dbReference type="InterPro" id="IPR036388">
    <property type="entry name" value="WH-like_DNA-bd_sf"/>
</dbReference>
<gene>
    <name evidence="5" type="ORF">FEV53_12525</name>
</gene>
<dbReference type="EMBL" id="VFSV01000022">
    <property type="protein sequence ID" value="TRD17790.1"/>
    <property type="molecule type" value="Genomic_DNA"/>
</dbReference>
<accession>A0A547PUG6</accession>
<evidence type="ECO:0000256" key="1">
    <source>
        <dbReference type="SAM" id="Coils"/>
    </source>
</evidence>
<dbReference type="Pfam" id="PF11800">
    <property type="entry name" value="RP-C_C"/>
    <property type="match status" value="1"/>
</dbReference>